<dbReference type="PATRIC" id="fig|226910.6.peg.2494"/>
<comment type="caution">
    <text evidence="1">The sequence shown here is derived from an EMBL/GenBank/DDBJ whole genome shotgun (WGS) entry which is preliminary data.</text>
</comment>
<name>A0A0C2EYB2_9PSED</name>
<dbReference type="Proteomes" id="UP000031535">
    <property type="component" value="Unassembled WGS sequence"/>
</dbReference>
<gene>
    <name evidence="1" type="ORF">UCMB321_2505</name>
</gene>
<reference evidence="1 2" key="1">
    <citation type="submission" date="2015-01" db="EMBL/GenBank/DDBJ databases">
        <title>Complete genome of Pseudomonas batumici UCM B-321 producer of the batumin antibiotic with strong antistaphilococcal and potential anticancer activity.</title>
        <authorList>
            <person name="Klochko V.V."/>
            <person name="Zelena L.B."/>
            <person name="Elena K.A."/>
            <person name="Reva O.N."/>
        </authorList>
    </citation>
    <scope>NUCLEOTIDE SEQUENCE [LARGE SCALE GENOMIC DNA]</scope>
    <source>
        <strain evidence="1 2">UCM B-321</strain>
    </source>
</reference>
<dbReference type="AlphaFoldDB" id="A0A0C2EYB2"/>
<keyword evidence="2" id="KW-1185">Reference proteome</keyword>
<proteinExistence type="predicted"/>
<evidence type="ECO:0000313" key="1">
    <source>
        <dbReference type="EMBL" id="KIH83763.1"/>
    </source>
</evidence>
<dbReference type="STRING" id="226910.UCMB321_2505"/>
<sequence length="45" mass="5012">MMAYNFARHLKPGEAVHLQVIDEAWTQNPGRFTINPHPLTPGPGT</sequence>
<accession>A0A0C2EYB2</accession>
<organism evidence="1 2">
    <name type="scientific">Pseudomonas batumici</name>
    <dbReference type="NCBI Taxonomy" id="226910"/>
    <lineage>
        <taxon>Bacteria</taxon>
        <taxon>Pseudomonadati</taxon>
        <taxon>Pseudomonadota</taxon>
        <taxon>Gammaproteobacteria</taxon>
        <taxon>Pseudomonadales</taxon>
        <taxon>Pseudomonadaceae</taxon>
        <taxon>Pseudomonas</taxon>
    </lineage>
</organism>
<dbReference type="EMBL" id="JXDG01000033">
    <property type="protein sequence ID" value="KIH83763.1"/>
    <property type="molecule type" value="Genomic_DNA"/>
</dbReference>
<protein>
    <submittedName>
        <fullName evidence="1">Uncharacterized protein</fullName>
    </submittedName>
</protein>
<evidence type="ECO:0000313" key="2">
    <source>
        <dbReference type="Proteomes" id="UP000031535"/>
    </source>
</evidence>